<accession>A0A315EB99</accession>
<dbReference type="InterPro" id="IPR049708">
    <property type="entry name" value="PP0621-like"/>
</dbReference>
<proteinExistence type="predicted"/>
<dbReference type="NCBIfam" id="NF041023">
    <property type="entry name" value="PP0621_fam"/>
    <property type="match status" value="1"/>
</dbReference>
<reference evidence="1 2" key="1">
    <citation type="submission" date="2017-04" db="EMBL/GenBank/DDBJ databases">
        <title>Unexpected and diverse lifestyles within the genus Limnohabitans.</title>
        <authorList>
            <person name="Kasalicky V."/>
            <person name="Mehrshad M."/>
            <person name="Andrei S.-A."/>
            <person name="Salcher M."/>
            <person name="Kratochvilova H."/>
            <person name="Simek K."/>
            <person name="Ghai R."/>
        </authorList>
    </citation>
    <scope>NUCLEOTIDE SEQUENCE [LARGE SCALE GENOMIC DNA]</scope>
    <source>
        <strain evidence="1 2">II-B4</strain>
    </source>
</reference>
<sequence>MKYLFLLLVVLVVIWALKRGRAVNTSAPTQAKQAPKPSEMVTCAHCGIHLPHEEAVTGQKGLYCSTEHRTDAQDRNPG</sequence>
<dbReference type="OrthoDB" id="9814432at2"/>
<evidence type="ECO:0000313" key="2">
    <source>
        <dbReference type="Proteomes" id="UP000250790"/>
    </source>
</evidence>
<dbReference type="Proteomes" id="UP000250790">
    <property type="component" value="Unassembled WGS sequence"/>
</dbReference>
<dbReference type="EMBL" id="NESN01000002">
    <property type="protein sequence ID" value="PUE53915.1"/>
    <property type="molecule type" value="Genomic_DNA"/>
</dbReference>
<dbReference type="AlphaFoldDB" id="A0A315EB99"/>
<evidence type="ECO:0008006" key="3">
    <source>
        <dbReference type="Google" id="ProtNLM"/>
    </source>
</evidence>
<name>A0A315EB99_9BURK</name>
<organism evidence="1 2">
    <name type="scientific">Limnohabitans parvus II-B4</name>
    <dbReference type="NCBI Taxonomy" id="1293052"/>
    <lineage>
        <taxon>Bacteria</taxon>
        <taxon>Pseudomonadati</taxon>
        <taxon>Pseudomonadota</taxon>
        <taxon>Betaproteobacteria</taxon>
        <taxon>Burkholderiales</taxon>
        <taxon>Comamonadaceae</taxon>
        <taxon>Limnohabitans</taxon>
    </lineage>
</organism>
<evidence type="ECO:0000313" key="1">
    <source>
        <dbReference type="EMBL" id="PUE53915.1"/>
    </source>
</evidence>
<comment type="caution">
    <text evidence="1">The sequence shown here is derived from an EMBL/GenBank/DDBJ whole genome shotgun (WGS) entry which is preliminary data.</text>
</comment>
<protein>
    <recommendedName>
        <fullName evidence="3">Preprotein translocase subunit YajC</fullName>
    </recommendedName>
</protein>
<dbReference type="RefSeq" id="WP_108311922.1">
    <property type="nucleotide sequence ID" value="NZ_NESN01000002.1"/>
</dbReference>
<keyword evidence="2" id="KW-1185">Reference proteome</keyword>
<gene>
    <name evidence="1" type="ORF">B9Z37_04810</name>
</gene>